<dbReference type="Proteomes" id="UP001302349">
    <property type="component" value="Chromosome"/>
</dbReference>
<evidence type="ECO:0000256" key="4">
    <source>
        <dbReference type="ARBA" id="ARBA00023163"/>
    </source>
</evidence>
<dbReference type="SUPFAM" id="SSF88946">
    <property type="entry name" value="Sigma2 domain of RNA polymerase sigma factors"/>
    <property type="match status" value="1"/>
</dbReference>
<evidence type="ECO:0000259" key="6">
    <source>
        <dbReference type="Pfam" id="PF08281"/>
    </source>
</evidence>
<dbReference type="InterPro" id="IPR039425">
    <property type="entry name" value="RNA_pol_sigma-70-like"/>
</dbReference>
<sequence>MSESVDSTFLQQINQNLGIAHKICLGYFQDAEDRADAFQEMMYQLWRSYESFQGDAKFSTWMYRVCLNTAMTYKRKSRKNTFDALSDRHDQMPASPSVNNEEELGLLFKAIATLSPVNKAVVLLYLEDLSYEEIAGITGLSKSNVSVKMFRIKKELEVLLKKMMN</sequence>
<keyword evidence="4" id="KW-0804">Transcription</keyword>
<dbReference type="InterPro" id="IPR013324">
    <property type="entry name" value="RNA_pol_sigma_r3/r4-like"/>
</dbReference>
<dbReference type="InterPro" id="IPR007627">
    <property type="entry name" value="RNA_pol_sigma70_r2"/>
</dbReference>
<dbReference type="Pfam" id="PF08281">
    <property type="entry name" value="Sigma70_r4_2"/>
    <property type="match status" value="1"/>
</dbReference>
<dbReference type="InterPro" id="IPR013325">
    <property type="entry name" value="RNA_pol_sigma_r2"/>
</dbReference>
<proteinExistence type="inferred from homology"/>
<keyword evidence="8" id="KW-1185">Reference proteome</keyword>
<dbReference type="InterPro" id="IPR013249">
    <property type="entry name" value="RNA_pol_sigma70_r4_t2"/>
</dbReference>
<dbReference type="PANTHER" id="PTHR43133">
    <property type="entry name" value="RNA POLYMERASE ECF-TYPE SIGMA FACTO"/>
    <property type="match status" value="1"/>
</dbReference>
<dbReference type="EMBL" id="CP136051">
    <property type="protein sequence ID" value="WOK05699.1"/>
    <property type="molecule type" value="Genomic_DNA"/>
</dbReference>
<keyword evidence="3" id="KW-0731">Sigma factor</keyword>
<name>A0ABZ0INF4_9BACT</name>
<evidence type="ECO:0000256" key="3">
    <source>
        <dbReference type="ARBA" id="ARBA00023082"/>
    </source>
</evidence>
<feature type="domain" description="RNA polymerase sigma-70 region 2" evidence="5">
    <location>
        <begin position="13"/>
        <end position="78"/>
    </location>
</feature>
<comment type="similarity">
    <text evidence="1">Belongs to the sigma-70 factor family. ECF subfamily.</text>
</comment>
<dbReference type="Pfam" id="PF04542">
    <property type="entry name" value="Sigma70_r2"/>
    <property type="match status" value="1"/>
</dbReference>
<dbReference type="InterPro" id="IPR014284">
    <property type="entry name" value="RNA_pol_sigma-70_dom"/>
</dbReference>
<evidence type="ECO:0000256" key="1">
    <source>
        <dbReference type="ARBA" id="ARBA00010641"/>
    </source>
</evidence>
<organism evidence="7 8">
    <name type="scientific">Imperialibacter roseus</name>
    <dbReference type="NCBI Taxonomy" id="1324217"/>
    <lineage>
        <taxon>Bacteria</taxon>
        <taxon>Pseudomonadati</taxon>
        <taxon>Bacteroidota</taxon>
        <taxon>Cytophagia</taxon>
        <taxon>Cytophagales</taxon>
        <taxon>Flammeovirgaceae</taxon>
        <taxon>Imperialibacter</taxon>
    </lineage>
</organism>
<dbReference type="CDD" id="cd06171">
    <property type="entry name" value="Sigma70_r4"/>
    <property type="match status" value="1"/>
</dbReference>
<evidence type="ECO:0000256" key="2">
    <source>
        <dbReference type="ARBA" id="ARBA00023015"/>
    </source>
</evidence>
<evidence type="ECO:0000313" key="7">
    <source>
        <dbReference type="EMBL" id="WOK05699.1"/>
    </source>
</evidence>
<dbReference type="RefSeq" id="WP_317488457.1">
    <property type="nucleotide sequence ID" value="NZ_CP136051.1"/>
</dbReference>
<evidence type="ECO:0000313" key="8">
    <source>
        <dbReference type="Proteomes" id="UP001302349"/>
    </source>
</evidence>
<dbReference type="NCBIfam" id="TIGR02937">
    <property type="entry name" value="sigma70-ECF"/>
    <property type="match status" value="1"/>
</dbReference>
<dbReference type="Gene3D" id="1.10.10.10">
    <property type="entry name" value="Winged helix-like DNA-binding domain superfamily/Winged helix DNA-binding domain"/>
    <property type="match status" value="1"/>
</dbReference>
<keyword evidence="2" id="KW-0805">Transcription regulation</keyword>
<gene>
    <name evidence="7" type="ORF">RT717_21725</name>
</gene>
<protein>
    <submittedName>
        <fullName evidence="7">Sigma-70 family RNA polymerase sigma factor</fullName>
    </submittedName>
</protein>
<dbReference type="PANTHER" id="PTHR43133:SF45">
    <property type="entry name" value="RNA POLYMERASE ECF-TYPE SIGMA FACTOR"/>
    <property type="match status" value="1"/>
</dbReference>
<reference evidence="7 8" key="1">
    <citation type="journal article" date="2023" name="Microbiol. Resour. Announc.">
        <title>Complete Genome Sequence of Imperialibacter roseus strain P4T.</title>
        <authorList>
            <person name="Tizabi D.R."/>
            <person name="Bachvaroff T."/>
            <person name="Hill R.T."/>
        </authorList>
    </citation>
    <scope>NUCLEOTIDE SEQUENCE [LARGE SCALE GENOMIC DNA]</scope>
    <source>
        <strain evidence="7 8">P4T</strain>
    </source>
</reference>
<feature type="domain" description="RNA polymerase sigma factor 70 region 4 type 2" evidence="6">
    <location>
        <begin position="107"/>
        <end position="156"/>
    </location>
</feature>
<evidence type="ECO:0000259" key="5">
    <source>
        <dbReference type="Pfam" id="PF04542"/>
    </source>
</evidence>
<dbReference type="InterPro" id="IPR036388">
    <property type="entry name" value="WH-like_DNA-bd_sf"/>
</dbReference>
<dbReference type="Gene3D" id="1.10.1740.10">
    <property type="match status" value="1"/>
</dbReference>
<accession>A0ABZ0INF4</accession>
<dbReference type="SUPFAM" id="SSF88659">
    <property type="entry name" value="Sigma3 and sigma4 domains of RNA polymerase sigma factors"/>
    <property type="match status" value="1"/>
</dbReference>